<keyword evidence="5 11" id="KW-0067">ATP-binding</keyword>
<dbReference type="GO" id="GO:0005886">
    <property type="term" value="C:plasma membrane"/>
    <property type="evidence" value="ECO:0007669"/>
    <property type="project" value="UniProtKB-SubCell"/>
</dbReference>
<keyword evidence="2" id="KW-0813">Transport</keyword>
<feature type="transmembrane region" description="Helical" evidence="8">
    <location>
        <begin position="185"/>
        <end position="205"/>
    </location>
</feature>
<feature type="transmembrane region" description="Helical" evidence="8">
    <location>
        <begin position="21"/>
        <end position="47"/>
    </location>
</feature>
<organism evidence="11 12">
    <name type="scientific">Dickeya aquatica</name>
    <dbReference type="NCBI Taxonomy" id="1401087"/>
    <lineage>
        <taxon>Bacteria</taxon>
        <taxon>Pseudomonadati</taxon>
        <taxon>Pseudomonadota</taxon>
        <taxon>Gammaproteobacteria</taxon>
        <taxon>Enterobacterales</taxon>
        <taxon>Pectobacteriaceae</taxon>
        <taxon>Dickeya</taxon>
    </lineage>
</organism>
<evidence type="ECO:0000256" key="1">
    <source>
        <dbReference type="ARBA" id="ARBA00004651"/>
    </source>
</evidence>
<dbReference type="PROSITE" id="PS00211">
    <property type="entry name" value="ABC_TRANSPORTER_1"/>
    <property type="match status" value="1"/>
</dbReference>
<comment type="subcellular location">
    <subcellularLocation>
        <location evidence="1">Cell membrane</location>
        <topology evidence="1">Multi-pass membrane protein</topology>
    </subcellularLocation>
</comment>
<dbReference type="Gene3D" id="3.40.50.300">
    <property type="entry name" value="P-loop containing nucleotide triphosphate hydrolases"/>
    <property type="match status" value="1"/>
</dbReference>
<dbReference type="Gene3D" id="1.20.1560.10">
    <property type="entry name" value="ABC transporter type 1, transmembrane domain"/>
    <property type="match status" value="1"/>
</dbReference>
<protein>
    <submittedName>
        <fullName evidence="11">ABC transporter ATP-binding protein</fullName>
    </submittedName>
</protein>
<dbReference type="GO" id="GO:0005524">
    <property type="term" value="F:ATP binding"/>
    <property type="evidence" value="ECO:0007669"/>
    <property type="project" value="UniProtKB-KW"/>
</dbReference>
<dbReference type="InterPro" id="IPR003439">
    <property type="entry name" value="ABC_transporter-like_ATP-bd"/>
</dbReference>
<dbReference type="SMART" id="SM00382">
    <property type="entry name" value="AAA"/>
    <property type="match status" value="1"/>
</dbReference>
<evidence type="ECO:0000313" key="12">
    <source>
        <dbReference type="Proteomes" id="UP000294820"/>
    </source>
</evidence>
<name>A0A375A7A0_9GAMM</name>
<evidence type="ECO:0000256" key="8">
    <source>
        <dbReference type="SAM" id="Phobius"/>
    </source>
</evidence>
<feature type="transmembrane region" description="Helical" evidence="8">
    <location>
        <begin position="67"/>
        <end position="88"/>
    </location>
</feature>
<dbReference type="AlphaFoldDB" id="A0A375A7A0"/>
<keyword evidence="3 8" id="KW-0812">Transmembrane</keyword>
<dbReference type="InterPro" id="IPR027417">
    <property type="entry name" value="P-loop_NTPase"/>
</dbReference>
<dbReference type="PROSITE" id="PS50929">
    <property type="entry name" value="ABC_TM1F"/>
    <property type="match status" value="1"/>
</dbReference>
<dbReference type="PANTHER" id="PTHR11384:SF59">
    <property type="entry name" value="LYSOSOMAL COBALAMIN TRANSPORTER ABCD4"/>
    <property type="match status" value="1"/>
</dbReference>
<evidence type="ECO:0000313" key="11">
    <source>
        <dbReference type="EMBL" id="SLM61796.1"/>
    </source>
</evidence>
<dbReference type="Pfam" id="PF06472">
    <property type="entry name" value="ABC_membrane_2"/>
    <property type="match status" value="1"/>
</dbReference>
<dbReference type="InterPro" id="IPR017871">
    <property type="entry name" value="ABC_transporter-like_CS"/>
</dbReference>
<evidence type="ECO:0000256" key="2">
    <source>
        <dbReference type="ARBA" id="ARBA00022448"/>
    </source>
</evidence>
<feature type="transmembrane region" description="Helical" evidence="8">
    <location>
        <begin position="276"/>
        <end position="295"/>
    </location>
</feature>
<dbReference type="Proteomes" id="UP000294820">
    <property type="component" value="Chromosome 1"/>
</dbReference>
<sequence>MTSLRHFYRLTAPLWLRRQAAGLWLLLLAEIALTLAVVWISVQFAHWSKLFYDALADNFRHAAVSELAFSYLGYTALFVVVVVCANGLKKWLILCWRRQMTQHVEQCWLQHHAHYHLHLTPQGAPDNPDQRIAEDIRLLTEQSLTLLLSLIKNSARLFSFLAILWQISGTQTLALGSVQLAVPGYLVWIALGYAALGSAITHGLGAPLHRVNASLQQAEAEYRATLLRTHDHSEQIAFHQGQPAEQRRMQHHFSAIVNRTSQLIGREFRLESFTTSYFRLSLILPVFALLPLYLAGQISLGIIMQARTAFGYVLDAFGWFVDSYHELARWSATVSRLWELQQRLAGLPQCSRPLHRGDALHIHRLHLHTPQDRALLKPVTLHLPPGHWCQLRGASGCGKTTLLRALAGIWPFYTGEILFPAGRVMFLPQKPYLPPGTLRQLLSYPQPDIRHDARLHLALQRVQLAHLSGELDHQCPWSMRLSGGEQQRLALARALLQAPVLLCLDEATSQLDDDSAWQLMLMLRQQLPETQVLAVTHQRILSTLFDSVVHAIPDPQHETAVAG</sequence>
<evidence type="ECO:0000256" key="6">
    <source>
        <dbReference type="ARBA" id="ARBA00022989"/>
    </source>
</evidence>
<dbReference type="EMBL" id="LT615367">
    <property type="protein sequence ID" value="SLM61796.1"/>
    <property type="molecule type" value="Genomic_DNA"/>
</dbReference>
<accession>A0A375A7A0</accession>
<feature type="domain" description="ABC transporter" evidence="9">
    <location>
        <begin position="360"/>
        <end position="561"/>
    </location>
</feature>
<dbReference type="GO" id="GO:0140359">
    <property type="term" value="F:ABC-type transporter activity"/>
    <property type="evidence" value="ECO:0007669"/>
    <property type="project" value="InterPro"/>
</dbReference>
<dbReference type="InterPro" id="IPR050835">
    <property type="entry name" value="ABC_transporter_sub-D"/>
</dbReference>
<evidence type="ECO:0000259" key="10">
    <source>
        <dbReference type="PROSITE" id="PS50929"/>
    </source>
</evidence>
<dbReference type="Pfam" id="PF00005">
    <property type="entry name" value="ABC_tran"/>
    <property type="match status" value="1"/>
</dbReference>
<evidence type="ECO:0000259" key="9">
    <source>
        <dbReference type="PROSITE" id="PS50893"/>
    </source>
</evidence>
<evidence type="ECO:0000256" key="3">
    <source>
        <dbReference type="ARBA" id="ARBA00022692"/>
    </source>
</evidence>
<dbReference type="GO" id="GO:0016887">
    <property type="term" value="F:ATP hydrolysis activity"/>
    <property type="evidence" value="ECO:0007669"/>
    <property type="project" value="InterPro"/>
</dbReference>
<feature type="domain" description="ABC transmembrane type-1" evidence="10">
    <location>
        <begin position="31"/>
        <end position="329"/>
    </location>
</feature>
<keyword evidence="4" id="KW-0547">Nucleotide-binding</keyword>
<dbReference type="KEGG" id="daq:DAQ1742_00720"/>
<dbReference type="SUPFAM" id="SSF90123">
    <property type="entry name" value="ABC transporter transmembrane region"/>
    <property type="match status" value="1"/>
</dbReference>
<gene>
    <name evidence="11" type="ORF">DAQ1742_00720</name>
</gene>
<evidence type="ECO:0000256" key="5">
    <source>
        <dbReference type="ARBA" id="ARBA00022840"/>
    </source>
</evidence>
<dbReference type="RefSeq" id="WP_035339834.1">
    <property type="nucleotide sequence ID" value="NZ_LT615367.1"/>
</dbReference>
<dbReference type="InterPro" id="IPR036640">
    <property type="entry name" value="ABC1_TM_sf"/>
</dbReference>
<dbReference type="InterPro" id="IPR011527">
    <property type="entry name" value="ABC1_TM_dom"/>
</dbReference>
<dbReference type="InterPro" id="IPR003593">
    <property type="entry name" value="AAA+_ATPase"/>
</dbReference>
<proteinExistence type="predicted"/>
<reference evidence="11 12" key="1">
    <citation type="submission" date="2016-09" db="EMBL/GenBank/DDBJ databases">
        <authorList>
            <person name="Reverchon S."/>
            <person name="Nasser W."/>
            <person name="Leonard S."/>
            <person name="Brochier C."/>
            <person name="Duprey A."/>
        </authorList>
    </citation>
    <scope>NUCLEOTIDE SEQUENCE [LARGE SCALE GENOMIC DNA]</scope>
    <source>
        <strain evidence="11 12">174/2</strain>
    </source>
</reference>
<dbReference type="PANTHER" id="PTHR11384">
    <property type="entry name" value="ATP-BINDING CASSETTE, SUB-FAMILY D MEMBER"/>
    <property type="match status" value="1"/>
</dbReference>
<dbReference type="PROSITE" id="PS50893">
    <property type="entry name" value="ABC_TRANSPORTER_2"/>
    <property type="match status" value="1"/>
</dbReference>
<keyword evidence="12" id="KW-1185">Reference proteome</keyword>
<keyword evidence="6 8" id="KW-1133">Transmembrane helix</keyword>
<dbReference type="SUPFAM" id="SSF52540">
    <property type="entry name" value="P-loop containing nucleoside triphosphate hydrolases"/>
    <property type="match status" value="1"/>
</dbReference>
<evidence type="ECO:0000256" key="7">
    <source>
        <dbReference type="ARBA" id="ARBA00023136"/>
    </source>
</evidence>
<keyword evidence="7 8" id="KW-0472">Membrane</keyword>
<evidence type="ECO:0000256" key="4">
    <source>
        <dbReference type="ARBA" id="ARBA00022741"/>
    </source>
</evidence>